<dbReference type="RefSeq" id="WP_344951146.1">
    <property type="nucleotide sequence ID" value="NZ_BAAAZR010000043.1"/>
</dbReference>
<proteinExistence type="predicted"/>
<dbReference type="InterPro" id="IPR004675">
    <property type="entry name" value="AhpD_core"/>
</dbReference>
<dbReference type="PANTHER" id="PTHR34846">
    <property type="entry name" value="4-CARBOXYMUCONOLACTONE DECARBOXYLASE FAMILY PROTEIN (AFU_ORTHOLOGUE AFUA_6G11590)"/>
    <property type="match status" value="1"/>
</dbReference>
<dbReference type="NCBIfam" id="TIGR00778">
    <property type="entry name" value="ahpD_dom"/>
    <property type="match status" value="1"/>
</dbReference>
<dbReference type="InterPro" id="IPR029032">
    <property type="entry name" value="AhpD-like"/>
</dbReference>
<dbReference type="PANTHER" id="PTHR34846:SF7">
    <property type="entry name" value="BLL7811 PROTEIN"/>
    <property type="match status" value="1"/>
</dbReference>
<dbReference type="SUPFAM" id="SSF69118">
    <property type="entry name" value="AhpD-like"/>
    <property type="match status" value="1"/>
</dbReference>
<gene>
    <name evidence="2" type="ORF">GCM10022226_72090</name>
</gene>
<dbReference type="Proteomes" id="UP001500888">
    <property type="component" value="Unassembled WGS sequence"/>
</dbReference>
<dbReference type="Gene3D" id="1.20.1290.10">
    <property type="entry name" value="AhpD-like"/>
    <property type="match status" value="1"/>
</dbReference>
<dbReference type="InterPro" id="IPR003779">
    <property type="entry name" value="CMD-like"/>
</dbReference>
<sequence>MQSRMENLNKVAAEGMQGMYAVEAYLRGSDVPHRTLELVKIRVSQINGCGFCLDMHNHDAKQAGETDERLFVVAGWREAPYFTPEERAALALAEAATRIADNGQGVPDDVWDEAADHYDEKALAALVMAIAQINAWNRISVTNRSVAGSHRRATRA</sequence>
<organism evidence="2 3">
    <name type="scientific">Sphaerisporangium flaviroseum</name>
    <dbReference type="NCBI Taxonomy" id="509199"/>
    <lineage>
        <taxon>Bacteria</taxon>
        <taxon>Bacillati</taxon>
        <taxon>Actinomycetota</taxon>
        <taxon>Actinomycetes</taxon>
        <taxon>Streptosporangiales</taxon>
        <taxon>Streptosporangiaceae</taxon>
        <taxon>Sphaerisporangium</taxon>
    </lineage>
</organism>
<name>A0ABP7JA96_9ACTN</name>
<feature type="domain" description="Carboxymuconolactone decarboxylase-like" evidence="1">
    <location>
        <begin position="18"/>
        <end position="95"/>
    </location>
</feature>
<dbReference type="Pfam" id="PF02627">
    <property type="entry name" value="CMD"/>
    <property type="match status" value="1"/>
</dbReference>
<accession>A0ABP7JA96</accession>
<dbReference type="EMBL" id="BAAAZR010000043">
    <property type="protein sequence ID" value="GAA3839359.1"/>
    <property type="molecule type" value="Genomic_DNA"/>
</dbReference>
<evidence type="ECO:0000313" key="3">
    <source>
        <dbReference type="Proteomes" id="UP001500888"/>
    </source>
</evidence>
<protein>
    <submittedName>
        <fullName evidence="2">Carboxymuconolactone decarboxylase family protein</fullName>
    </submittedName>
</protein>
<evidence type="ECO:0000313" key="2">
    <source>
        <dbReference type="EMBL" id="GAA3839359.1"/>
    </source>
</evidence>
<keyword evidence="3" id="KW-1185">Reference proteome</keyword>
<comment type="caution">
    <text evidence="2">The sequence shown here is derived from an EMBL/GenBank/DDBJ whole genome shotgun (WGS) entry which is preliminary data.</text>
</comment>
<reference evidence="3" key="1">
    <citation type="journal article" date="2019" name="Int. J. Syst. Evol. Microbiol.">
        <title>The Global Catalogue of Microorganisms (GCM) 10K type strain sequencing project: providing services to taxonomists for standard genome sequencing and annotation.</title>
        <authorList>
            <consortium name="The Broad Institute Genomics Platform"/>
            <consortium name="The Broad Institute Genome Sequencing Center for Infectious Disease"/>
            <person name="Wu L."/>
            <person name="Ma J."/>
        </authorList>
    </citation>
    <scope>NUCLEOTIDE SEQUENCE [LARGE SCALE GENOMIC DNA]</scope>
    <source>
        <strain evidence="3">JCM 16908</strain>
    </source>
</reference>
<evidence type="ECO:0000259" key="1">
    <source>
        <dbReference type="Pfam" id="PF02627"/>
    </source>
</evidence>